<reference evidence="2" key="1">
    <citation type="submission" date="2017-01" db="EMBL/GenBank/DDBJ databases">
        <authorList>
            <person name="Mah S.A."/>
            <person name="Swanson W.J."/>
            <person name="Moy G.W."/>
            <person name="Vacquier V.D."/>
        </authorList>
    </citation>
    <scope>NUCLEOTIDE SEQUENCE [LARGE SCALE GENOMIC DNA]</scope>
    <source>
        <strain evidence="2">124861</strain>
    </source>
</reference>
<proteinExistence type="predicted"/>
<protein>
    <submittedName>
        <fullName evidence="1">Uncharacterized protein</fullName>
    </submittedName>
</protein>
<gene>
    <name evidence="1" type="ORF">BV912_06395</name>
</gene>
<evidence type="ECO:0000313" key="2">
    <source>
        <dbReference type="Proteomes" id="UP000193303"/>
    </source>
</evidence>
<evidence type="ECO:0000313" key="1">
    <source>
        <dbReference type="EMBL" id="OSI21687.1"/>
    </source>
</evidence>
<name>A0A1X3DIT8_9NEIS</name>
<organism evidence="1 2">
    <name type="scientific">Neisseria dumasiana</name>
    <dbReference type="NCBI Taxonomy" id="1931275"/>
    <lineage>
        <taxon>Bacteria</taxon>
        <taxon>Pseudomonadati</taxon>
        <taxon>Pseudomonadota</taxon>
        <taxon>Betaproteobacteria</taxon>
        <taxon>Neisseriales</taxon>
        <taxon>Neisseriaceae</taxon>
        <taxon>Neisseria</taxon>
    </lineage>
</organism>
<sequence>MPDAPRETFISHITVSTGHHRRSYRKEVENNVVELLKSWLPDLFAGQTRGIIEDKYAVRCDWHNSKSAGFTVMRVDDRLAGVDLIKFSVCRHSKKSAAAWEFVGGRSEIPSVPFVAVALIDANITFEDLGFIPAIADFERCLAWAWMEL</sequence>
<comment type="caution">
    <text evidence="1">The sequence shown here is derived from an EMBL/GenBank/DDBJ whole genome shotgun (WGS) entry which is preliminary data.</text>
</comment>
<dbReference type="AlphaFoldDB" id="A0A1X3DIT8"/>
<dbReference type="EMBL" id="MTAB01000011">
    <property type="protein sequence ID" value="OSI21687.1"/>
    <property type="molecule type" value="Genomic_DNA"/>
</dbReference>
<dbReference type="Proteomes" id="UP000193303">
    <property type="component" value="Unassembled WGS sequence"/>
</dbReference>
<accession>A0A1X3DIT8</accession>